<dbReference type="SUPFAM" id="SSF63501">
    <property type="entry name" value="Frizzled cysteine-rich domain"/>
    <property type="match status" value="1"/>
</dbReference>
<evidence type="ECO:0000256" key="3">
    <source>
        <dbReference type="SAM" id="SignalP"/>
    </source>
</evidence>
<gene>
    <name evidence="5" type="ORF">Vbra_2406</name>
</gene>
<dbReference type="VEuPathDB" id="CryptoDB:Vbra_2406"/>
<evidence type="ECO:0000313" key="5">
    <source>
        <dbReference type="EMBL" id="CEM00661.1"/>
    </source>
</evidence>
<feature type="compositionally biased region" description="Polar residues" evidence="2">
    <location>
        <begin position="43"/>
        <end position="53"/>
    </location>
</feature>
<dbReference type="InterPro" id="IPR020067">
    <property type="entry name" value="Frizzled_dom"/>
</dbReference>
<dbReference type="EMBL" id="CDMY01000296">
    <property type="protein sequence ID" value="CEM00661.1"/>
    <property type="molecule type" value="Genomic_DNA"/>
</dbReference>
<dbReference type="Proteomes" id="UP000041254">
    <property type="component" value="Unassembled WGS sequence"/>
</dbReference>
<dbReference type="PROSITE" id="PS50038">
    <property type="entry name" value="FZ"/>
    <property type="match status" value="1"/>
</dbReference>
<dbReference type="InParanoid" id="A0A0G4ESK0"/>
<dbReference type="OrthoDB" id="188771at2759"/>
<feature type="chain" id="PRO_5005188215" description="FZ domain-containing protein" evidence="3">
    <location>
        <begin position="21"/>
        <end position="266"/>
    </location>
</feature>
<feature type="signal peptide" evidence="3">
    <location>
        <begin position="1"/>
        <end position="20"/>
    </location>
</feature>
<dbReference type="InterPro" id="IPR036790">
    <property type="entry name" value="Frizzled_dom_sf"/>
</dbReference>
<proteinExistence type="predicted"/>
<keyword evidence="6" id="KW-1185">Reference proteome</keyword>
<evidence type="ECO:0000259" key="4">
    <source>
        <dbReference type="PROSITE" id="PS50038"/>
    </source>
</evidence>
<evidence type="ECO:0000256" key="1">
    <source>
        <dbReference type="ARBA" id="ARBA00023157"/>
    </source>
</evidence>
<dbReference type="Gene3D" id="1.10.2000.10">
    <property type="entry name" value="Frizzled cysteine-rich domain"/>
    <property type="match status" value="1"/>
</dbReference>
<keyword evidence="1" id="KW-1015">Disulfide bond</keyword>
<dbReference type="AlphaFoldDB" id="A0A0G4ESK0"/>
<feature type="region of interest" description="Disordered" evidence="2">
    <location>
        <begin position="26"/>
        <end position="56"/>
    </location>
</feature>
<organism evidence="5 6">
    <name type="scientific">Vitrella brassicaformis (strain CCMP3155)</name>
    <dbReference type="NCBI Taxonomy" id="1169540"/>
    <lineage>
        <taxon>Eukaryota</taxon>
        <taxon>Sar</taxon>
        <taxon>Alveolata</taxon>
        <taxon>Colpodellida</taxon>
        <taxon>Vitrellaceae</taxon>
        <taxon>Vitrella</taxon>
    </lineage>
</organism>
<feature type="compositionally biased region" description="Low complexity" evidence="2">
    <location>
        <begin position="30"/>
        <end position="39"/>
    </location>
</feature>
<feature type="domain" description="FZ" evidence="4">
    <location>
        <begin position="86"/>
        <end position="235"/>
    </location>
</feature>
<sequence>MRPSVLAVLLHLGRISSSVGQVTDAPLDGSNAAASSTSAPPDNGTTSATSTDSAHFAAEEDDEIDLGFPSDSLPVDERAKCFIGREKSGLCADEGEVRQRLSFCRDAVRYRACIPPRQRYFPSWDATRKDQVLESLFKQQVEARIKKETNITREKDTPMYLTQNEDCQNAYKNFLCWFNFPRCSANNESLPLCRPSCTNYFEACKIVPAELVGDAECESLAMGAQFADEPDCTGRAGGVNDGRLCAMLVLIAVMFLHVVTCARLSE</sequence>
<keyword evidence="3" id="KW-0732">Signal</keyword>
<accession>A0A0G4ESK0</accession>
<name>A0A0G4ESK0_VITBC</name>
<protein>
    <recommendedName>
        <fullName evidence="4">FZ domain-containing protein</fullName>
    </recommendedName>
</protein>
<evidence type="ECO:0000313" key="6">
    <source>
        <dbReference type="Proteomes" id="UP000041254"/>
    </source>
</evidence>
<reference evidence="5 6" key="1">
    <citation type="submission" date="2014-11" db="EMBL/GenBank/DDBJ databases">
        <authorList>
            <person name="Zhu J."/>
            <person name="Qi W."/>
            <person name="Song R."/>
        </authorList>
    </citation>
    <scope>NUCLEOTIDE SEQUENCE [LARGE SCALE GENOMIC DNA]</scope>
</reference>
<evidence type="ECO:0000256" key="2">
    <source>
        <dbReference type="SAM" id="MobiDB-lite"/>
    </source>
</evidence>